<proteinExistence type="predicted"/>
<dbReference type="EMBL" id="LVYV01000008">
    <property type="protein sequence ID" value="KZD23832.1"/>
    <property type="molecule type" value="Genomic_DNA"/>
</dbReference>
<protein>
    <recommendedName>
        <fullName evidence="3">DUF952 domain-containing protein</fullName>
    </recommendedName>
</protein>
<evidence type="ECO:0000313" key="2">
    <source>
        <dbReference type="Proteomes" id="UP000076574"/>
    </source>
</evidence>
<dbReference type="PANTHER" id="PTHR34129:SF1">
    <property type="entry name" value="DUF952 DOMAIN-CONTAINING PROTEIN"/>
    <property type="match status" value="1"/>
</dbReference>
<reference evidence="1 2" key="1">
    <citation type="submission" date="2016-03" db="EMBL/GenBank/DDBJ databases">
        <title>Microsymbionts genomes from the relict species Vavilovia formosa (Stev.) Fed.</title>
        <authorList>
            <person name="Kopat V."/>
            <person name="Chirak E."/>
            <person name="Kimeklis A."/>
            <person name="Andronov E."/>
        </authorList>
    </citation>
    <scope>NUCLEOTIDE SEQUENCE [LARGE SCALE GENOMIC DNA]</scope>
    <source>
        <strain evidence="1 2">Vaf07</strain>
    </source>
</reference>
<gene>
    <name evidence="1" type="ORF">A4A58_25795</name>
</gene>
<comment type="caution">
    <text evidence="1">The sequence shown here is derived from an EMBL/GenBank/DDBJ whole genome shotgun (WGS) entry which is preliminary data.</text>
</comment>
<name>A0A161SRJ9_9BRAD</name>
<dbReference type="PANTHER" id="PTHR34129">
    <property type="entry name" value="BLR1139 PROTEIN"/>
    <property type="match status" value="1"/>
</dbReference>
<keyword evidence="2" id="KW-1185">Reference proteome</keyword>
<dbReference type="AlphaFoldDB" id="A0A161SRJ9"/>
<sequence>MNEKPLLHIVLRSVWIAAEQQGQPYKGNTFETEGFIHCSTPEQVIEVANYLYHGIDGLILLKIDPSKVTSPIRYEDAGNGKLYPHIYGPLDLEAIVGTIDFTPRADGTFAVLK</sequence>
<dbReference type="Pfam" id="PF06108">
    <property type="entry name" value="DUF952"/>
    <property type="match status" value="1"/>
</dbReference>
<dbReference type="InterPro" id="IPR009297">
    <property type="entry name" value="DUF952"/>
</dbReference>
<accession>A0A161SRJ9</accession>
<evidence type="ECO:0008006" key="3">
    <source>
        <dbReference type="Google" id="ProtNLM"/>
    </source>
</evidence>
<dbReference type="Gene3D" id="3.20.170.20">
    <property type="entry name" value="Protein of unknown function DUF952"/>
    <property type="match status" value="1"/>
</dbReference>
<dbReference type="RefSeq" id="WP_068732106.1">
    <property type="nucleotide sequence ID" value="NZ_LVYV01000008.1"/>
</dbReference>
<dbReference type="SUPFAM" id="SSF56399">
    <property type="entry name" value="ADP-ribosylation"/>
    <property type="match status" value="1"/>
</dbReference>
<evidence type="ECO:0000313" key="1">
    <source>
        <dbReference type="EMBL" id="KZD23832.1"/>
    </source>
</evidence>
<dbReference type="Proteomes" id="UP000076574">
    <property type="component" value="Unassembled WGS sequence"/>
</dbReference>
<organism evidence="1 2">
    <name type="scientific">Tardiphaga robiniae</name>
    <dbReference type="NCBI Taxonomy" id="943830"/>
    <lineage>
        <taxon>Bacteria</taxon>
        <taxon>Pseudomonadati</taxon>
        <taxon>Pseudomonadota</taxon>
        <taxon>Alphaproteobacteria</taxon>
        <taxon>Hyphomicrobiales</taxon>
        <taxon>Nitrobacteraceae</taxon>
        <taxon>Tardiphaga</taxon>
    </lineage>
</organism>
<dbReference type="STRING" id="943830.A4A58_25795"/>
<dbReference type="OrthoDB" id="9799937at2"/>